<dbReference type="RefSeq" id="XP_001430940.1">
    <property type="nucleotide sequence ID" value="XM_001430903.1"/>
</dbReference>
<proteinExistence type="predicted"/>
<protein>
    <submittedName>
        <fullName evidence="1">Uncharacterized protein</fullName>
    </submittedName>
</protein>
<name>A0BYC5_PARTE</name>
<dbReference type="HOGENOM" id="CLU_2364164_0_0_1"/>
<organism evidence="1 2">
    <name type="scientific">Paramecium tetraurelia</name>
    <dbReference type="NCBI Taxonomy" id="5888"/>
    <lineage>
        <taxon>Eukaryota</taxon>
        <taxon>Sar</taxon>
        <taxon>Alveolata</taxon>
        <taxon>Ciliophora</taxon>
        <taxon>Intramacronucleata</taxon>
        <taxon>Oligohymenophorea</taxon>
        <taxon>Peniculida</taxon>
        <taxon>Parameciidae</taxon>
        <taxon>Paramecium</taxon>
    </lineage>
</organism>
<gene>
    <name evidence="1" type="ORF">GSPATT00033395001</name>
</gene>
<keyword evidence="2" id="KW-1185">Reference proteome</keyword>
<dbReference type="AlphaFoldDB" id="A0BYC5"/>
<dbReference type="GeneID" id="5016725"/>
<dbReference type="Proteomes" id="UP000000600">
    <property type="component" value="Unassembled WGS sequence"/>
</dbReference>
<dbReference type="KEGG" id="ptm:GSPATT00033395001"/>
<reference evidence="1 2" key="1">
    <citation type="journal article" date="2006" name="Nature">
        <title>Global trends of whole-genome duplications revealed by the ciliate Paramecium tetraurelia.</title>
        <authorList>
            <consortium name="Genoscope"/>
            <person name="Aury J.-M."/>
            <person name="Jaillon O."/>
            <person name="Duret L."/>
            <person name="Noel B."/>
            <person name="Jubin C."/>
            <person name="Porcel B.M."/>
            <person name="Segurens B."/>
            <person name="Daubin V."/>
            <person name="Anthouard V."/>
            <person name="Aiach N."/>
            <person name="Arnaiz O."/>
            <person name="Billaut A."/>
            <person name="Beisson J."/>
            <person name="Blanc I."/>
            <person name="Bouhouche K."/>
            <person name="Camara F."/>
            <person name="Duharcourt S."/>
            <person name="Guigo R."/>
            <person name="Gogendeau D."/>
            <person name="Katinka M."/>
            <person name="Keller A.-M."/>
            <person name="Kissmehl R."/>
            <person name="Klotz C."/>
            <person name="Koll F."/>
            <person name="Le Moue A."/>
            <person name="Lepere C."/>
            <person name="Malinsky S."/>
            <person name="Nowacki M."/>
            <person name="Nowak J.K."/>
            <person name="Plattner H."/>
            <person name="Poulain J."/>
            <person name="Ruiz F."/>
            <person name="Serrano V."/>
            <person name="Zagulski M."/>
            <person name="Dessen P."/>
            <person name="Betermier M."/>
            <person name="Weissenbach J."/>
            <person name="Scarpelli C."/>
            <person name="Schachter V."/>
            <person name="Sperling L."/>
            <person name="Meyer E."/>
            <person name="Cohen J."/>
            <person name="Wincker P."/>
        </authorList>
    </citation>
    <scope>NUCLEOTIDE SEQUENCE [LARGE SCALE GENOMIC DNA]</scope>
    <source>
        <strain evidence="1 2">Stock d4-2</strain>
    </source>
</reference>
<accession>A0BYC5</accession>
<sequence length="96" mass="11005">MNQQLNQISKLNSNKKNFQSKLNKCNSYSGANKIRKLKHYCHGSINSINIYAKYSAQNNLKELTLTTIGNSISIVQKVRNRSTKQEPILLVEFFDV</sequence>
<dbReference type="InParanoid" id="A0BYC5"/>
<evidence type="ECO:0000313" key="2">
    <source>
        <dbReference type="Proteomes" id="UP000000600"/>
    </source>
</evidence>
<evidence type="ECO:0000313" key="1">
    <source>
        <dbReference type="EMBL" id="CAK63542.1"/>
    </source>
</evidence>
<dbReference type="EMBL" id="CT868027">
    <property type="protein sequence ID" value="CAK63542.1"/>
    <property type="molecule type" value="Genomic_DNA"/>
</dbReference>